<dbReference type="EMBL" id="SZYD01000005">
    <property type="protein sequence ID" value="KAD6120293.1"/>
    <property type="molecule type" value="Genomic_DNA"/>
</dbReference>
<keyword evidence="3 8" id="KW-0812">Transmembrane</keyword>
<evidence type="ECO:0000256" key="3">
    <source>
        <dbReference type="ARBA" id="ARBA00022692"/>
    </source>
</evidence>
<feature type="transmembrane region" description="Helical" evidence="8">
    <location>
        <begin position="74"/>
        <end position="91"/>
    </location>
</feature>
<feature type="compositionally biased region" description="Basic and acidic residues" evidence="7">
    <location>
        <begin position="626"/>
        <end position="641"/>
    </location>
</feature>
<evidence type="ECO:0000256" key="8">
    <source>
        <dbReference type="SAM" id="Phobius"/>
    </source>
</evidence>
<dbReference type="Proteomes" id="UP000326396">
    <property type="component" value="Linkage Group LG13"/>
</dbReference>
<sequence>MDVANIIWYSLLGFLIIFSLVCLIYWRKFFFIYDHRFLFVVGLVFSRSLAYYAIVDNLMWYFIDHDVPFVKSTVFANIQESLSSVFVILMAHSADSFVGRFRTILFSSTAFICGIMLLLIFNPYDVTWLAVIILVLLALGRSGDNLLENILADLVNEADKSEDRNKKRSEARAALWHRIPHASGAISATLWVAPYALVRSHSTWNSAFFICLISMTTTLMIFCKGHGVYCQGKLTHRPVEIFYRVIRARIHKLLCNSKSRCSTYDTSSQGRSLERNVENDEPIRPATRGEIEQRNNRVYKEDVRVIRSLLRMFPLWGNFFVVSLTSAVGSTFYIEQYNNLENKYHIPVQIYDVTQSFSHFIVPFLYQLTCFSGNNQKLKIGVGILCSILSCVFAWQLEVHRLRKLKNMVDDDEIPISFLWLVPQFVMLGFMEGLTQKGMLKFFKSQVEKPVKNYGEEYMELVMSLGKLANVVLVLILNAQTDWFRVYTNNVPRLNMYYLLLFDRLIMKDDESVDSFTLRLTSIVSKVTSCGATIDQPTLVRKFLTAMPDRFLQIIASIEQFSNLDTLTLDDVIRRLKTYEERIKYRKGTSNDSQGKLLFTKHDNKKGHGKRFGNQVPNRFNSSQKNRRDDKGKQVDKDERSSQGSYYNKFKKTHKPMSKVRCYNCKERGHYSKRALKRKSYKNNIT</sequence>
<dbReference type="PANTHER" id="PTHR11654">
    <property type="entry name" value="OLIGOPEPTIDE TRANSPORTER-RELATED"/>
    <property type="match status" value="1"/>
</dbReference>
<feature type="compositionally biased region" description="Polar residues" evidence="7">
    <location>
        <begin position="615"/>
        <end position="624"/>
    </location>
</feature>
<evidence type="ECO:0000256" key="7">
    <source>
        <dbReference type="SAM" id="MobiDB-lite"/>
    </source>
</evidence>
<comment type="similarity">
    <text evidence="6">Belongs to the major facilitator superfamily. Phosphate:H(+) symporter (TC 2.A.1.9) family.</text>
</comment>
<dbReference type="Pfam" id="PF00854">
    <property type="entry name" value="PTR2"/>
    <property type="match status" value="1"/>
</dbReference>
<dbReference type="GO" id="GO:0016020">
    <property type="term" value="C:membrane"/>
    <property type="evidence" value="ECO:0007669"/>
    <property type="project" value="UniProtKB-SubCell"/>
</dbReference>
<dbReference type="Pfam" id="PF14223">
    <property type="entry name" value="Retrotran_gag_2"/>
    <property type="match status" value="1"/>
</dbReference>
<gene>
    <name evidence="9" type="ORF">E3N88_11564</name>
</gene>
<dbReference type="InterPro" id="IPR036259">
    <property type="entry name" value="MFS_trans_sf"/>
</dbReference>
<feature type="transmembrane region" description="Helical" evidence="8">
    <location>
        <begin position="126"/>
        <end position="143"/>
    </location>
</feature>
<evidence type="ECO:0000256" key="1">
    <source>
        <dbReference type="ARBA" id="ARBA00004141"/>
    </source>
</evidence>
<dbReference type="GO" id="GO:0022857">
    <property type="term" value="F:transmembrane transporter activity"/>
    <property type="evidence" value="ECO:0007669"/>
    <property type="project" value="InterPro"/>
</dbReference>
<reference evidence="9 10" key="1">
    <citation type="submission" date="2019-05" db="EMBL/GenBank/DDBJ databases">
        <title>Mikania micrantha, genome provides insights into the molecular mechanism of rapid growth.</title>
        <authorList>
            <person name="Liu B."/>
        </authorList>
    </citation>
    <scope>NUCLEOTIDE SEQUENCE [LARGE SCALE GENOMIC DNA]</scope>
    <source>
        <strain evidence="9">NLD-2019</strain>
        <tissue evidence="9">Leaf</tissue>
    </source>
</reference>
<feature type="transmembrane region" description="Helical" evidence="8">
    <location>
        <begin position="313"/>
        <end position="334"/>
    </location>
</feature>
<comment type="subcellular location">
    <subcellularLocation>
        <location evidence="1">Membrane</location>
        <topology evidence="1">Multi-pass membrane protein</topology>
    </subcellularLocation>
</comment>
<keyword evidence="5 8" id="KW-0472">Membrane</keyword>
<evidence type="ECO:0000256" key="4">
    <source>
        <dbReference type="ARBA" id="ARBA00022989"/>
    </source>
</evidence>
<feature type="region of interest" description="Disordered" evidence="7">
    <location>
        <begin position="590"/>
        <end position="653"/>
    </location>
</feature>
<dbReference type="OrthoDB" id="1738629at2759"/>
<organism evidence="9 10">
    <name type="scientific">Mikania micrantha</name>
    <name type="common">bitter vine</name>
    <dbReference type="NCBI Taxonomy" id="192012"/>
    <lineage>
        <taxon>Eukaryota</taxon>
        <taxon>Viridiplantae</taxon>
        <taxon>Streptophyta</taxon>
        <taxon>Embryophyta</taxon>
        <taxon>Tracheophyta</taxon>
        <taxon>Spermatophyta</taxon>
        <taxon>Magnoliopsida</taxon>
        <taxon>eudicotyledons</taxon>
        <taxon>Gunneridae</taxon>
        <taxon>Pentapetalae</taxon>
        <taxon>asterids</taxon>
        <taxon>campanulids</taxon>
        <taxon>Asterales</taxon>
        <taxon>Asteraceae</taxon>
        <taxon>Asteroideae</taxon>
        <taxon>Heliantheae alliance</taxon>
        <taxon>Eupatorieae</taxon>
        <taxon>Mikania</taxon>
    </lineage>
</organism>
<evidence type="ECO:0000313" key="9">
    <source>
        <dbReference type="EMBL" id="KAD6120293.1"/>
    </source>
</evidence>
<evidence type="ECO:0000256" key="2">
    <source>
        <dbReference type="ARBA" id="ARBA00005982"/>
    </source>
</evidence>
<dbReference type="AlphaFoldDB" id="A0A5N6PE49"/>
<feature type="transmembrane region" description="Helical" evidence="8">
    <location>
        <begin position="204"/>
        <end position="223"/>
    </location>
</feature>
<keyword evidence="4 8" id="KW-1133">Transmembrane helix</keyword>
<feature type="transmembrane region" description="Helical" evidence="8">
    <location>
        <begin position="417"/>
        <end position="435"/>
    </location>
</feature>
<keyword evidence="10" id="KW-1185">Reference proteome</keyword>
<name>A0A5N6PE49_9ASTR</name>
<dbReference type="Gene3D" id="1.20.1250.20">
    <property type="entry name" value="MFS general substrate transporter like domains"/>
    <property type="match status" value="1"/>
</dbReference>
<protein>
    <recommendedName>
        <fullName evidence="11">CCHC-type domain-containing protein</fullName>
    </recommendedName>
</protein>
<evidence type="ECO:0000313" key="10">
    <source>
        <dbReference type="Proteomes" id="UP000326396"/>
    </source>
</evidence>
<comment type="caution">
    <text evidence="9">The sequence shown here is derived from an EMBL/GenBank/DDBJ whole genome shotgun (WGS) entry which is preliminary data.</text>
</comment>
<evidence type="ECO:0008006" key="11">
    <source>
        <dbReference type="Google" id="ProtNLM"/>
    </source>
</evidence>
<accession>A0A5N6PE49</accession>
<proteinExistence type="inferred from homology"/>
<feature type="transmembrane region" description="Helical" evidence="8">
    <location>
        <begin position="37"/>
        <end position="54"/>
    </location>
</feature>
<evidence type="ECO:0000256" key="5">
    <source>
        <dbReference type="ARBA" id="ARBA00023136"/>
    </source>
</evidence>
<feature type="transmembrane region" description="Helical" evidence="8">
    <location>
        <begin position="6"/>
        <end position="25"/>
    </location>
</feature>
<feature type="transmembrane region" description="Helical" evidence="8">
    <location>
        <begin position="378"/>
        <end position="397"/>
    </location>
</feature>
<feature type="transmembrane region" description="Helical" evidence="8">
    <location>
        <begin position="103"/>
        <end position="120"/>
    </location>
</feature>
<evidence type="ECO:0000256" key="6">
    <source>
        <dbReference type="ARBA" id="ARBA00044504"/>
    </source>
</evidence>
<feature type="transmembrane region" description="Helical" evidence="8">
    <location>
        <begin position="175"/>
        <end position="198"/>
    </location>
</feature>
<comment type="similarity">
    <text evidence="2">Belongs to the major facilitator superfamily. Proton-dependent oligopeptide transporter (POT/PTR) (TC 2.A.17) family.</text>
</comment>
<dbReference type="InterPro" id="IPR000109">
    <property type="entry name" value="POT_fam"/>
</dbReference>